<feature type="domain" description="Zn(2)-C6 fungal-type" evidence="7">
    <location>
        <begin position="29"/>
        <end position="60"/>
    </location>
</feature>
<dbReference type="InterPro" id="IPR007219">
    <property type="entry name" value="XnlR_reg_dom"/>
</dbReference>
<sequence length="782" mass="87923">MFHTFSAVKADASLAGSASNRRKNGSVRACDECRRRKIRCDGQRPCESCQWYQRTDLCRYQDPHVPDRQTAGTYERIVHKLFPNRTVADFTALADLSPPELLDLAKKGLKRGNTLSSRTISPPPDPQVSPHSVASGDLETLQMMPGERFTDQKDITINNQDMASNFSDDVNALALSSKPPSSYLGASSIAAILKVITWLQPRFCKIDCSESYDPMQYSTRVRQLLMEARNSHQDVLTEPTCYLQPDEKGLVEAFFRYFHPHAPIVDEVMFRETLSKSQRSDSRWISLLNTVLALGSIAVTPADNKAHYVYFLKAKNHLDLTALGSPHIETIQTLGLLGGHYLHYISQPNLAYSLMGAALRMATSLGLHKEFVNPDNTESNNDLHTNNVRRRVWWSLICMDTWGTETLGRPSMGRWSAGITAKLPHCNAGNDQFIAILMLTENVRYCRITTQIHEAMAVVPLLAYSEIKSLDGKLVEWFENLPPLLKDFESCPEALQMNRTVLRWRYTVQRMHLYRPALLSYAMRRIPYAALRSEECSAIDTCIDLATEGIRDMSASVTACSSQILGWPGVWMVFQAVMVPLLTLCIDDQTNPYSTTESHRSVEMALAALVRMQAWSPTGSRTLNFVCSIYDSSIRNTTAKTSPRTEIPDGTQQTPITPIQNDQASSAFAPDQSNFDLSLMRFPPDFVSIEDNFGDEAMWDFITWSDDRLAQSLMQLDAQMYPEQLTFDPAILPQAPGDGTPGRFYKTENTFGVEPELLDENGLLVGVHFIEKILPIMLELKI</sequence>
<dbReference type="InterPro" id="IPR036864">
    <property type="entry name" value="Zn2-C6_fun-type_DNA-bd_sf"/>
</dbReference>
<dbReference type="Gene3D" id="4.10.240.10">
    <property type="entry name" value="Zn(2)-C6 fungal-type DNA-binding domain"/>
    <property type="match status" value="1"/>
</dbReference>
<reference evidence="8 9" key="1">
    <citation type="submission" date="2015-04" db="EMBL/GenBank/DDBJ databases">
        <authorList>
            <person name="Syromyatnikov M.Y."/>
            <person name="Popov V.N."/>
        </authorList>
    </citation>
    <scope>NUCLEOTIDE SEQUENCE [LARGE SCALE GENOMIC DNA]</scope>
    <source>
        <strain evidence="8">WF-38-12</strain>
    </source>
</reference>
<dbReference type="Proteomes" id="UP000054383">
    <property type="component" value="Unassembled WGS sequence"/>
</dbReference>
<organism evidence="8 9">
    <name type="scientific">Talaromyces islandicus</name>
    <name type="common">Penicillium islandicum</name>
    <dbReference type="NCBI Taxonomy" id="28573"/>
    <lineage>
        <taxon>Eukaryota</taxon>
        <taxon>Fungi</taxon>
        <taxon>Dikarya</taxon>
        <taxon>Ascomycota</taxon>
        <taxon>Pezizomycotina</taxon>
        <taxon>Eurotiomycetes</taxon>
        <taxon>Eurotiomycetidae</taxon>
        <taxon>Eurotiales</taxon>
        <taxon>Trichocomaceae</taxon>
        <taxon>Talaromyces</taxon>
        <taxon>Talaromyces sect. Islandici</taxon>
    </lineage>
</organism>
<keyword evidence="4" id="KW-0804">Transcription</keyword>
<dbReference type="PROSITE" id="PS00463">
    <property type="entry name" value="ZN2_CY6_FUNGAL_1"/>
    <property type="match status" value="1"/>
</dbReference>
<dbReference type="CDD" id="cd12148">
    <property type="entry name" value="fungal_TF_MHR"/>
    <property type="match status" value="1"/>
</dbReference>
<keyword evidence="1" id="KW-0479">Metal-binding</keyword>
<dbReference type="SUPFAM" id="SSF57701">
    <property type="entry name" value="Zn2/Cys6 DNA-binding domain"/>
    <property type="match status" value="1"/>
</dbReference>
<dbReference type="GO" id="GO:0000435">
    <property type="term" value="P:positive regulation of transcription from RNA polymerase II promoter by galactose"/>
    <property type="evidence" value="ECO:0007669"/>
    <property type="project" value="TreeGrafter"/>
</dbReference>
<dbReference type="EMBL" id="CVMT01000003">
    <property type="protein sequence ID" value="CRG87862.1"/>
    <property type="molecule type" value="Genomic_DNA"/>
</dbReference>
<dbReference type="GO" id="GO:0008270">
    <property type="term" value="F:zinc ion binding"/>
    <property type="evidence" value="ECO:0007669"/>
    <property type="project" value="InterPro"/>
</dbReference>
<evidence type="ECO:0000313" key="9">
    <source>
        <dbReference type="Proteomes" id="UP000054383"/>
    </source>
</evidence>
<evidence type="ECO:0000256" key="1">
    <source>
        <dbReference type="ARBA" id="ARBA00022723"/>
    </source>
</evidence>
<dbReference type="AlphaFoldDB" id="A0A0U1LXP8"/>
<dbReference type="OMA" id="CKIATRI"/>
<evidence type="ECO:0000256" key="6">
    <source>
        <dbReference type="SAM" id="MobiDB-lite"/>
    </source>
</evidence>
<dbReference type="SMART" id="SM00906">
    <property type="entry name" value="Fungal_trans"/>
    <property type="match status" value="1"/>
</dbReference>
<evidence type="ECO:0000313" key="8">
    <source>
        <dbReference type="EMBL" id="CRG87862.1"/>
    </source>
</evidence>
<keyword evidence="2" id="KW-0805">Transcription regulation</keyword>
<dbReference type="PROSITE" id="PS50048">
    <property type="entry name" value="ZN2_CY6_FUNGAL_2"/>
    <property type="match status" value="1"/>
</dbReference>
<evidence type="ECO:0000256" key="2">
    <source>
        <dbReference type="ARBA" id="ARBA00023015"/>
    </source>
</evidence>
<dbReference type="PANTHER" id="PTHR47424:SF5">
    <property type="entry name" value="ZN(II)2CYS6 TRANSCRIPTION FACTOR (EUROFUNG)"/>
    <property type="match status" value="1"/>
</dbReference>
<dbReference type="GO" id="GO:0000981">
    <property type="term" value="F:DNA-binding transcription factor activity, RNA polymerase II-specific"/>
    <property type="evidence" value="ECO:0007669"/>
    <property type="project" value="InterPro"/>
</dbReference>
<gene>
    <name evidence="8" type="ORF">PISL3812_04883</name>
</gene>
<dbReference type="GO" id="GO:0000978">
    <property type="term" value="F:RNA polymerase II cis-regulatory region sequence-specific DNA binding"/>
    <property type="evidence" value="ECO:0007669"/>
    <property type="project" value="TreeGrafter"/>
</dbReference>
<protein>
    <submittedName>
        <fullName evidence="8">Putative transcriptional regulatory protein C530,08</fullName>
    </submittedName>
</protein>
<keyword evidence="3" id="KW-0238">DNA-binding</keyword>
<dbReference type="CDD" id="cd00067">
    <property type="entry name" value="GAL4"/>
    <property type="match status" value="1"/>
</dbReference>
<keyword evidence="9" id="KW-1185">Reference proteome</keyword>
<evidence type="ECO:0000256" key="4">
    <source>
        <dbReference type="ARBA" id="ARBA00023163"/>
    </source>
</evidence>
<dbReference type="GO" id="GO:0005634">
    <property type="term" value="C:nucleus"/>
    <property type="evidence" value="ECO:0007669"/>
    <property type="project" value="TreeGrafter"/>
</dbReference>
<dbReference type="Pfam" id="PF04082">
    <property type="entry name" value="Fungal_trans"/>
    <property type="match status" value="1"/>
</dbReference>
<dbReference type="PANTHER" id="PTHR47424">
    <property type="entry name" value="REGULATORY PROTEIN GAL4"/>
    <property type="match status" value="1"/>
</dbReference>
<dbReference type="GO" id="GO:0006351">
    <property type="term" value="P:DNA-templated transcription"/>
    <property type="evidence" value="ECO:0007669"/>
    <property type="project" value="InterPro"/>
</dbReference>
<name>A0A0U1LXP8_TALIS</name>
<dbReference type="SMART" id="SM00066">
    <property type="entry name" value="GAL4"/>
    <property type="match status" value="1"/>
</dbReference>
<feature type="region of interest" description="Disordered" evidence="6">
    <location>
        <begin position="113"/>
        <end position="133"/>
    </location>
</feature>
<keyword evidence="5" id="KW-0539">Nucleus</keyword>
<proteinExistence type="predicted"/>
<evidence type="ECO:0000256" key="3">
    <source>
        <dbReference type="ARBA" id="ARBA00023125"/>
    </source>
</evidence>
<accession>A0A0U1LXP8</accession>
<dbReference type="InterPro" id="IPR001138">
    <property type="entry name" value="Zn2Cys6_DnaBD"/>
</dbReference>
<dbReference type="InterPro" id="IPR051127">
    <property type="entry name" value="Fungal_SecMet_Regulators"/>
</dbReference>
<evidence type="ECO:0000259" key="7">
    <source>
        <dbReference type="PROSITE" id="PS50048"/>
    </source>
</evidence>
<evidence type="ECO:0000256" key="5">
    <source>
        <dbReference type="ARBA" id="ARBA00023242"/>
    </source>
</evidence>
<dbReference type="OrthoDB" id="3362851at2759"/>
<dbReference type="Pfam" id="PF00172">
    <property type="entry name" value="Zn_clus"/>
    <property type="match status" value="1"/>
</dbReference>